<evidence type="ECO:0000259" key="4">
    <source>
        <dbReference type="PROSITE" id="PS50949"/>
    </source>
</evidence>
<feature type="domain" description="HTH gntR-type" evidence="4">
    <location>
        <begin position="26"/>
        <end position="93"/>
    </location>
</feature>
<evidence type="ECO:0000313" key="6">
    <source>
        <dbReference type="Proteomes" id="UP000004728"/>
    </source>
</evidence>
<protein>
    <submittedName>
        <fullName evidence="5">GntR family transcriptional regulator</fullName>
    </submittedName>
</protein>
<accession>F1Z8D4</accession>
<keyword evidence="2" id="KW-0238">DNA-binding</keyword>
<dbReference type="InterPro" id="IPR011711">
    <property type="entry name" value="GntR_C"/>
</dbReference>
<dbReference type="STRING" id="983920.Y88_1153"/>
<evidence type="ECO:0000256" key="2">
    <source>
        <dbReference type="ARBA" id="ARBA00023125"/>
    </source>
</evidence>
<dbReference type="SUPFAM" id="SSF48008">
    <property type="entry name" value="GntR ligand-binding domain-like"/>
    <property type="match status" value="1"/>
</dbReference>
<dbReference type="HOGENOM" id="CLU_017584_5_4_5"/>
<sequence>MAGAPRLNVARKPLGEFNFAMSLVVRTLSEQIFNIVREKIVSGELTGGQSIRQDALASELGVSKIPLREALARLEQESLLISHPNRGYFVRPMTANEAEEIYDLRLALEPTAVGMAALAANDEERAHAIAALEALDDAANDHLELVAARNREFHLALTRPCRRELTMQMIERLQIMAERYIYKHLEPAGRGDRAHLEHTVLLKAWLARNGKRAEELTKAHIIGTLTDLRRQLEID</sequence>
<dbReference type="InterPro" id="IPR000524">
    <property type="entry name" value="Tscrpt_reg_HTH_GntR"/>
</dbReference>
<dbReference type="GO" id="GO:0003677">
    <property type="term" value="F:DNA binding"/>
    <property type="evidence" value="ECO:0007669"/>
    <property type="project" value="UniProtKB-KW"/>
</dbReference>
<evidence type="ECO:0000256" key="3">
    <source>
        <dbReference type="ARBA" id="ARBA00023163"/>
    </source>
</evidence>
<dbReference type="InterPro" id="IPR036388">
    <property type="entry name" value="WH-like_DNA-bd_sf"/>
</dbReference>
<evidence type="ECO:0000313" key="5">
    <source>
        <dbReference type="EMBL" id="EGD59091.1"/>
    </source>
</evidence>
<dbReference type="InParanoid" id="F1Z8D4"/>
<dbReference type="AlphaFoldDB" id="F1Z8D4"/>
<dbReference type="SMART" id="SM00895">
    <property type="entry name" value="FCD"/>
    <property type="match status" value="1"/>
</dbReference>
<organism evidence="5 6">
    <name type="scientific">Novosphingobium nitrogenifigens DSM 19370</name>
    <dbReference type="NCBI Taxonomy" id="983920"/>
    <lineage>
        <taxon>Bacteria</taxon>
        <taxon>Pseudomonadati</taxon>
        <taxon>Pseudomonadota</taxon>
        <taxon>Alphaproteobacteria</taxon>
        <taxon>Sphingomonadales</taxon>
        <taxon>Sphingomonadaceae</taxon>
        <taxon>Novosphingobium</taxon>
    </lineage>
</organism>
<dbReference type="EMBL" id="AEWJ01000037">
    <property type="protein sequence ID" value="EGD59091.1"/>
    <property type="molecule type" value="Genomic_DNA"/>
</dbReference>
<keyword evidence="1" id="KW-0805">Transcription regulation</keyword>
<evidence type="ECO:0000256" key="1">
    <source>
        <dbReference type="ARBA" id="ARBA00023015"/>
    </source>
</evidence>
<keyword evidence="3" id="KW-0804">Transcription</keyword>
<dbReference type="InterPro" id="IPR008920">
    <property type="entry name" value="TF_FadR/GntR_C"/>
</dbReference>
<dbReference type="InterPro" id="IPR036390">
    <property type="entry name" value="WH_DNA-bd_sf"/>
</dbReference>
<dbReference type="Gene3D" id="1.10.10.10">
    <property type="entry name" value="Winged helix-like DNA-binding domain superfamily/Winged helix DNA-binding domain"/>
    <property type="match status" value="1"/>
</dbReference>
<gene>
    <name evidence="5" type="ORF">Y88_1153</name>
</gene>
<dbReference type="PANTHER" id="PTHR43537:SF49">
    <property type="entry name" value="TRANSCRIPTIONAL REGULATORY PROTEIN"/>
    <property type="match status" value="1"/>
</dbReference>
<dbReference type="PROSITE" id="PS50949">
    <property type="entry name" value="HTH_GNTR"/>
    <property type="match status" value="1"/>
</dbReference>
<comment type="caution">
    <text evidence="5">The sequence shown here is derived from an EMBL/GenBank/DDBJ whole genome shotgun (WGS) entry which is preliminary data.</text>
</comment>
<keyword evidence="6" id="KW-1185">Reference proteome</keyword>
<proteinExistence type="predicted"/>
<dbReference type="eggNOG" id="COG1802">
    <property type="taxonomic scope" value="Bacteria"/>
</dbReference>
<name>F1Z8D4_9SPHN</name>
<dbReference type="Pfam" id="PF07729">
    <property type="entry name" value="FCD"/>
    <property type="match status" value="1"/>
</dbReference>
<dbReference type="Gene3D" id="1.20.120.530">
    <property type="entry name" value="GntR ligand-binding domain-like"/>
    <property type="match status" value="1"/>
</dbReference>
<dbReference type="CDD" id="cd07377">
    <property type="entry name" value="WHTH_GntR"/>
    <property type="match status" value="1"/>
</dbReference>
<reference evidence="5 6" key="1">
    <citation type="journal article" date="2012" name="J. Bacteriol.">
        <title>Draft Genome Sequence of Novosphingobium nitrogenifigens Y88T.</title>
        <authorList>
            <person name="Strabala T.J."/>
            <person name="Macdonald L."/>
            <person name="Liu V."/>
            <person name="Smit A.M."/>
        </authorList>
    </citation>
    <scope>NUCLEOTIDE SEQUENCE [LARGE SCALE GENOMIC DNA]</scope>
    <source>
        <strain evidence="5 6">DSM 19370</strain>
    </source>
</reference>
<dbReference type="SMART" id="SM00345">
    <property type="entry name" value="HTH_GNTR"/>
    <property type="match status" value="1"/>
</dbReference>
<dbReference type="GO" id="GO:0003700">
    <property type="term" value="F:DNA-binding transcription factor activity"/>
    <property type="evidence" value="ECO:0007669"/>
    <property type="project" value="InterPro"/>
</dbReference>
<dbReference type="SUPFAM" id="SSF46785">
    <property type="entry name" value="Winged helix' DNA-binding domain"/>
    <property type="match status" value="1"/>
</dbReference>
<dbReference type="PANTHER" id="PTHR43537">
    <property type="entry name" value="TRANSCRIPTIONAL REGULATOR, GNTR FAMILY"/>
    <property type="match status" value="1"/>
</dbReference>
<dbReference type="Pfam" id="PF00392">
    <property type="entry name" value="GntR"/>
    <property type="match status" value="1"/>
</dbReference>
<dbReference type="Proteomes" id="UP000004728">
    <property type="component" value="Unassembled WGS sequence"/>
</dbReference>